<dbReference type="RefSeq" id="WP_197586320.1">
    <property type="nucleotide sequence ID" value="NZ_BAVY01000055.1"/>
</dbReference>
<evidence type="ECO:0000256" key="1">
    <source>
        <dbReference type="ARBA" id="ARBA00022603"/>
    </source>
</evidence>
<gene>
    <name evidence="5" type="ORF">SAVERM_2p109</name>
</gene>
<dbReference type="EMBL" id="AP017380">
    <property type="protein sequence ID" value="BAU77553.1"/>
    <property type="molecule type" value="Genomic_DNA"/>
</dbReference>
<feature type="region of interest" description="Disordered" evidence="4">
    <location>
        <begin position="1"/>
        <end position="22"/>
    </location>
</feature>
<dbReference type="Pfam" id="PF01596">
    <property type="entry name" value="Methyltransf_3"/>
    <property type="match status" value="1"/>
</dbReference>
<dbReference type="PANTHER" id="PTHR10509">
    <property type="entry name" value="O-METHYLTRANSFERASE-RELATED"/>
    <property type="match status" value="1"/>
</dbReference>
<dbReference type="InterPro" id="IPR002935">
    <property type="entry name" value="SAM_O-MeTrfase"/>
</dbReference>
<sequence>MPASTARVKTPRSAHHAQRLADQPSLGVSAAVTRDGRVTLSYPDGTCVLAPIGEKLDVIATALTPKGLIAIQRDVTERLTEEKLTLDWSDPVNGQDIKITDPLIGDYLITHCTPPDEILQDLAAETREATGGDAEMQISHDEGAFLTMLTRLTGARRAVEVGVFTGYSSLCIARGLPADGHLLACDISEEWTSHAKPYWERAGVADRIELKIGPALETLRALPLEENLDIAFIDADKISYPLYYEELLQRLRPGGLIVLDNVFLAGRALDPACVEPDLEPDHIAIRELNDKIAAAPRVESVMLPVRDGVTLVRKV</sequence>
<proteinExistence type="predicted"/>
<keyword evidence="3" id="KW-0949">S-adenosyl-L-methionine</keyword>
<dbReference type="PROSITE" id="PS51682">
    <property type="entry name" value="SAM_OMT_I"/>
    <property type="match status" value="1"/>
</dbReference>
<accession>A0A143T0L8</accession>
<dbReference type="AlphaFoldDB" id="A0A143T0L8"/>
<dbReference type="GO" id="GO:0032259">
    <property type="term" value="P:methylation"/>
    <property type="evidence" value="ECO:0007669"/>
    <property type="project" value="UniProtKB-KW"/>
</dbReference>
<evidence type="ECO:0000256" key="2">
    <source>
        <dbReference type="ARBA" id="ARBA00022679"/>
    </source>
</evidence>
<geneLocation type="plasmid" evidence="5">
    <name>SAP2</name>
</geneLocation>
<dbReference type="PANTHER" id="PTHR10509:SF14">
    <property type="entry name" value="CAFFEOYL-COA O-METHYLTRANSFERASE 3-RELATED"/>
    <property type="match status" value="1"/>
</dbReference>
<feature type="compositionally biased region" description="Basic residues" evidence="4">
    <location>
        <begin position="9"/>
        <end position="18"/>
    </location>
</feature>
<name>A0A143T0L8_STRAW</name>
<dbReference type="GO" id="GO:0008171">
    <property type="term" value="F:O-methyltransferase activity"/>
    <property type="evidence" value="ECO:0007669"/>
    <property type="project" value="InterPro"/>
</dbReference>
<dbReference type="GO" id="GO:0008757">
    <property type="term" value="F:S-adenosylmethionine-dependent methyltransferase activity"/>
    <property type="evidence" value="ECO:0007669"/>
    <property type="project" value="TreeGrafter"/>
</dbReference>
<dbReference type="CDD" id="cd02440">
    <property type="entry name" value="AdoMet_MTases"/>
    <property type="match status" value="1"/>
</dbReference>
<dbReference type="InterPro" id="IPR029063">
    <property type="entry name" value="SAM-dependent_MTases_sf"/>
</dbReference>
<evidence type="ECO:0000313" key="5">
    <source>
        <dbReference type="EMBL" id="BAU77553.1"/>
    </source>
</evidence>
<dbReference type="Gene3D" id="3.30.310.50">
    <property type="entry name" value="Alpha-D-phosphohexomutase, C-terminal domain"/>
    <property type="match status" value="1"/>
</dbReference>
<protein>
    <submittedName>
        <fullName evidence="5">Putative O-methyltransferase</fullName>
    </submittedName>
</protein>
<evidence type="ECO:0000256" key="3">
    <source>
        <dbReference type="ARBA" id="ARBA00022691"/>
    </source>
</evidence>
<keyword evidence="2 5" id="KW-0808">Transferase</keyword>
<keyword evidence="1 5" id="KW-0489">Methyltransferase</keyword>
<keyword evidence="5" id="KW-0614">Plasmid</keyword>
<reference evidence="5" key="1">
    <citation type="submission" date="2016-03" db="EMBL/GenBank/DDBJ databases">
        <title>Complete sequence of the second linear plasmid SAP2 of Streptomyces avermitilis.</title>
        <authorList>
            <person name="Ikeda H."/>
        </authorList>
    </citation>
    <scope>NUCLEOTIDE SEQUENCE</scope>
    <source>
        <strain evidence="5">MA-4680</strain>
        <plasmid evidence="5">SAP2</plasmid>
    </source>
</reference>
<evidence type="ECO:0000256" key="4">
    <source>
        <dbReference type="SAM" id="MobiDB-lite"/>
    </source>
</evidence>
<dbReference type="Gene3D" id="3.40.50.150">
    <property type="entry name" value="Vaccinia Virus protein VP39"/>
    <property type="match status" value="1"/>
</dbReference>
<dbReference type="SUPFAM" id="SSF53335">
    <property type="entry name" value="S-adenosyl-L-methionine-dependent methyltransferases"/>
    <property type="match status" value="1"/>
</dbReference>
<organism evidence="5">
    <name type="scientific">Streptomyces avermitilis (strain ATCC 31267 / DSM 46492 / JCM 5070 / NBRC 14893 / NCIMB 12804 / NRRL 8165 / MA-4680)</name>
    <dbReference type="NCBI Taxonomy" id="227882"/>
    <lineage>
        <taxon>Bacteria</taxon>
        <taxon>Bacillati</taxon>
        <taxon>Actinomycetota</taxon>
        <taxon>Actinomycetes</taxon>
        <taxon>Kitasatosporales</taxon>
        <taxon>Streptomycetaceae</taxon>
        <taxon>Streptomyces</taxon>
    </lineage>
</organism>
<dbReference type="InterPro" id="IPR050362">
    <property type="entry name" value="Cation-dep_OMT"/>
</dbReference>